<protein>
    <submittedName>
        <fullName evidence="2">Cardiolipin synthase B</fullName>
    </submittedName>
</protein>
<dbReference type="Pfam" id="PF13091">
    <property type="entry name" value="PLDc_2"/>
    <property type="match status" value="2"/>
</dbReference>
<dbReference type="GO" id="GO:0016020">
    <property type="term" value="C:membrane"/>
    <property type="evidence" value="ECO:0007669"/>
    <property type="project" value="TreeGrafter"/>
</dbReference>
<reference evidence="2" key="1">
    <citation type="submission" date="2019-02" db="EMBL/GenBank/DDBJ databases">
        <authorList>
            <consortium name="Genoscope - CEA"/>
            <person name="William W."/>
        </authorList>
    </citation>
    <scope>NUCLEOTIDE SEQUENCE [LARGE SCALE GENOMIC DNA]</scope>
    <source>
        <strain evidence="2">YSy11</strain>
    </source>
</reference>
<dbReference type="SUPFAM" id="SSF56024">
    <property type="entry name" value="Phospholipase D/nuclease"/>
    <property type="match status" value="2"/>
</dbReference>
<dbReference type="CDD" id="cd09110">
    <property type="entry name" value="PLDc_CLS_1"/>
    <property type="match status" value="1"/>
</dbReference>
<evidence type="ECO:0000313" key="2">
    <source>
        <dbReference type="EMBL" id="VEV97830.1"/>
    </source>
</evidence>
<dbReference type="GO" id="GO:0032049">
    <property type="term" value="P:cardiolipin biosynthetic process"/>
    <property type="evidence" value="ECO:0007669"/>
    <property type="project" value="UniProtKB-ARBA"/>
</dbReference>
<proteinExistence type="predicted"/>
<dbReference type="SMART" id="SM00155">
    <property type="entry name" value="PLDc"/>
    <property type="match status" value="2"/>
</dbReference>
<dbReference type="PROSITE" id="PS50035">
    <property type="entry name" value="PLD"/>
    <property type="match status" value="1"/>
</dbReference>
<gene>
    <name evidence="2" type="ORF">PMYSY11_2785</name>
</gene>
<dbReference type="GO" id="GO:0008808">
    <property type="term" value="F:cardiolipin synthase activity"/>
    <property type="evidence" value="ECO:0007669"/>
    <property type="project" value="TreeGrafter"/>
</dbReference>
<dbReference type="PANTHER" id="PTHR21248:SF23">
    <property type="entry name" value="CARDIOLIPIN SYNTHASE B"/>
    <property type="match status" value="1"/>
</dbReference>
<dbReference type="InterPro" id="IPR025202">
    <property type="entry name" value="PLD-like_dom"/>
</dbReference>
<dbReference type="EMBL" id="LR215729">
    <property type="protein sequence ID" value="VEV97830.1"/>
    <property type="molecule type" value="Genomic_DNA"/>
</dbReference>
<feature type="domain" description="PLD phosphodiesterase" evidence="1">
    <location>
        <begin position="109"/>
        <end position="136"/>
    </location>
</feature>
<dbReference type="AlphaFoldDB" id="A0A653E526"/>
<dbReference type="RefSeq" id="WP_069897806.1">
    <property type="nucleotide sequence ID" value="NZ_JBALWF010000007.1"/>
</dbReference>
<evidence type="ECO:0000259" key="1">
    <source>
        <dbReference type="PROSITE" id="PS50035"/>
    </source>
</evidence>
<organism evidence="2">
    <name type="scientific">Pseudomonas marincola</name>
    <dbReference type="NCBI Taxonomy" id="437900"/>
    <lineage>
        <taxon>Bacteria</taxon>
        <taxon>Pseudomonadati</taxon>
        <taxon>Pseudomonadota</taxon>
        <taxon>Gammaproteobacteria</taxon>
        <taxon>Pseudomonadales</taxon>
        <taxon>Pseudomonadaceae</taxon>
        <taxon>Pseudomonas</taxon>
    </lineage>
</organism>
<accession>A0A653E526</accession>
<name>A0A653E526_9PSED</name>
<dbReference type="CDD" id="cd09159">
    <property type="entry name" value="PLDc_ybhO_like_2"/>
    <property type="match status" value="1"/>
</dbReference>
<dbReference type="Gene3D" id="3.30.870.10">
    <property type="entry name" value="Endonuclease Chain A"/>
    <property type="match status" value="2"/>
</dbReference>
<dbReference type="InterPro" id="IPR001736">
    <property type="entry name" value="PLipase_D/transphosphatidylase"/>
</dbReference>
<dbReference type="PANTHER" id="PTHR21248">
    <property type="entry name" value="CARDIOLIPIN SYNTHASE"/>
    <property type="match status" value="1"/>
</dbReference>
<sequence>MPGTVFGWRSANRFNLLNDGPQFFPRMIAAIDAAQQQVELELYLIESGRCVELLVASLCAAAQRGVQVRCLFDDYGAQALHANERKRLSDCGVQIRCYNPLRWRHGIRNFYRDHRKLLLVDANVAFTGGTGATDEFWVPDDAQSPWHEVMVEISGPLVADWQSLFEHQWRASVAKLSWMLRPSKRIKQPPIPPESGDGHGRVAYADARQHRDILQALVRAVSNAEQRVWLATPYFLPTWKVRRALRKAASRGIDVRLLLSGRNTDHPSVRYAGQRYYPRLLRSGIKIFEYQPRFLHLKMVLVDQWVSLGSCNFDHWNMRFNLDANLEALDSRLTQQVEQCFIDDFSQSLQVTHELWQQRPWWSRLQQRLWGWLDRVVVNLLDRRR</sequence>